<evidence type="ECO:0000256" key="1">
    <source>
        <dbReference type="SAM" id="Phobius"/>
    </source>
</evidence>
<dbReference type="EMBL" id="FQXP01000008">
    <property type="protein sequence ID" value="SHH98216.1"/>
    <property type="molecule type" value="Genomic_DNA"/>
</dbReference>
<organism evidence="2 3">
    <name type="scientific">Clostridium collagenovorans DSM 3089</name>
    <dbReference type="NCBI Taxonomy" id="1121306"/>
    <lineage>
        <taxon>Bacteria</taxon>
        <taxon>Bacillati</taxon>
        <taxon>Bacillota</taxon>
        <taxon>Clostridia</taxon>
        <taxon>Eubacteriales</taxon>
        <taxon>Clostridiaceae</taxon>
        <taxon>Clostridium</taxon>
    </lineage>
</organism>
<dbReference type="RefSeq" id="WP_072832049.1">
    <property type="nucleotide sequence ID" value="NZ_FQXP01000008.1"/>
</dbReference>
<proteinExistence type="predicted"/>
<sequence>MKLTMTIEQFLPWVLPCMVISGVISFIKLYVDALIRTHPSHRYYVPPEKRVWGILTRGDIYGLIYMIIWLPTFFFLAVNILGPIYTAKRPDIYTSSSDIEIPFHLEALVMILLFAGPLGAAFISKYIDDRY</sequence>
<keyword evidence="1" id="KW-1133">Transmembrane helix</keyword>
<keyword evidence="3" id="KW-1185">Reference proteome</keyword>
<name>A0A1M5XEK3_9CLOT</name>
<reference evidence="2 3" key="1">
    <citation type="submission" date="2016-11" db="EMBL/GenBank/DDBJ databases">
        <authorList>
            <person name="Jaros S."/>
            <person name="Januszkiewicz K."/>
            <person name="Wedrychowicz H."/>
        </authorList>
    </citation>
    <scope>NUCLEOTIDE SEQUENCE [LARGE SCALE GENOMIC DNA]</scope>
    <source>
        <strain evidence="2 3">DSM 3089</strain>
    </source>
</reference>
<keyword evidence="1" id="KW-0812">Transmembrane</keyword>
<accession>A0A1M5XEK3</accession>
<feature type="transmembrane region" description="Helical" evidence="1">
    <location>
        <begin position="101"/>
        <end position="123"/>
    </location>
</feature>
<dbReference type="Proteomes" id="UP000184526">
    <property type="component" value="Unassembled WGS sequence"/>
</dbReference>
<keyword evidence="1" id="KW-0472">Membrane</keyword>
<dbReference type="STRING" id="1121306.SAMN02745196_02184"/>
<feature type="transmembrane region" description="Helical" evidence="1">
    <location>
        <begin position="60"/>
        <end position="81"/>
    </location>
</feature>
<evidence type="ECO:0000313" key="3">
    <source>
        <dbReference type="Proteomes" id="UP000184526"/>
    </source>
</evidence>
<gene>
    <name evidence="2" type="ORF">SAMN02745196_02184</name>
</gene>
<dbReference type="AlphaFoldDB" id="A0A1M5XEK3"/>
<feature type="transmembrane region" description="Helical" evidence="1">
    <location>
        <begin position="12"/>
        <end position="31"/>
    </location>
</feature>
<protein>
    <submittedName>
        <fullName evidence="2">Uncharacterized protein</fullName>
    </submittedName>
</protein>
<evidence type="ECO:0000313" key="2">
    <source>
        <dbReference type="EMBL" id="SHH98216.1"/>
    </source>
</evidence>